<keyword evidence="3" id="KW-0175">Coiled coil</keyword>
<dbReference type="InterPro" id="IPR002558">
    <property type="entry name" value="ILWEQ_dom"/>
</dbReference>
<proteinExistence type="predicted"/>
<comment type="subcellular location">
    <subcellularLocation>
        <location evidence="1">Cytoplasm</location>
    </subcellularLocation>
</comment>
<organism evidence="5 6">
    <name type="scientific">Tritrichomonas musculus</name>
    <dbReference type="NCBI Taxonomy" id="1915356"/>
    <lineage>
        <taxon>Eukaryota</taxon>
        <taxon>Metamonada</taxon>
        <taxon>Parabasalia</taxon>
        <taxon>Tritrichomonadida</taxon>
        <taxon>Tritrichomonadidae</taxon>
        <taxon>Tritrichomonas</taxon>
    </lineage>
</organism>
<dbReference type="SUPFAM" id="SSF109885">
    <property type="entry name" value="I/LWEQ domain"/>
    <property type="match status" value="1"/>
</dbReference>
<dbReference type="Pfam" id="PF01608">
    <property type="entry name" value="I_LWEQ"/>
    <property type="match status" value="1"/>
</dbReference>
<keyword evidence="6" id="KW-1185">Reference proteome</keyword>
<comment type="caution">
    <text evidence="5">The sequence shown here is derived from an EMBL/GenBank/DDBJ whole genome shotgun (WGS) entry which is preliminary data.</text>
</comment>
<sequence>MSAYNSFTLSISKYPLKKLEELITDDRVGLRLNETGSELGRTIQSCTNLRVLANNFLDKLPLTANGPQAEIGSNYSKMGLLNPILQKNILKHDQEFQSDPCSPHIEEIMKILKDIEQYIPHLTSSTAPSMAQYLDTLIGNLTSVVELYDTIISTAKKCESQLSPKIATIPPAEQQISYQIAASLTAFEELIIHLYFLFSNSSDQKSKEFKDLKTWIDKAPNLRQNLFSAPRSDEHQITKVAIEISSELAQLSTIISKIQPSTPESADFTNVSVALTNLLQTLNEIESKTTNKNIQEIVKNLPTLFLNNKPLDPLVKTSKEVLGIINDKVKTLSASALSAHGTLLGYINFCSTNGVTDPESTAICLASTVRLAARIFPDAHLGEEILVSLSKKLALINKAIFKDSRKIIIQINSVIETNLEFFNDVALNETNYFLTAAKNIEDFDTDSSDFVSTQQLFFESFCALPTPLSKLASTCPDEETKNQLLSFTEQIQVLGDRFSKWLNQFYLTLFSAIHLRSEIIVGALSFPISLLCAANQQGLVQNVLSCLSQIQKIVQSTPQIILGDIKDVNSLIEYIVELSKIGNDFIKCAKSNAQSPMFPLYKQSADALSKIIVELPSYVLPLPHISDFENPDIFVCALLSCVTRSLRLSIANKPLIDKADTTTYQLFSAPFTYIFTTDAFLHAMPQASITLTPLMSNLRTSLDVVNSIIIQIASGQKPPEASHLPTYAQAIIKATEELLSSILLLKQPSLAYDIPDDVQEIRRFDSMASSLHSTALKTFAQYIVRTMKNSSAADVRSALNQWFDATQASTVEVSDGVVHFQEAITKLLNASTTDRSAFIEQFSALSVSLATYENSYGKTVAPIVGQLHRTLVLQVLEFLEAARISQTQLKKIHGCVSEISALSPISKLKQKEMDEYLAGILKRVIMSIHNLRQKGNDVQLADNLHAIDTIEELCAFYKVSLPSDDLGVNDLLNQTVSGKARDKVLDQAISKFSERLLQLIPNQFTLLDRIRDTDTVCDFVYDKAELFRDNVNIILQLAKNHDGDEEKISGPLNQMLLCASDAAVLTMHSLILAGLAFTPLSATFVACYSELQACFRKFADAAFSIKKKSKEDLSPELRRINRKMSKQFDTFINIVENPQRPVGETNEFETKKCMMYANLSTVVVQIARLNTLAATSLVPEMYNNNRLEIVDNIESSLSQLNTTISLVRNEAVGATSTEFGNLSTQLDSETKVLVQSSEKITFGSLFVPLPLLQPCEKVCTITQKMAVVGPTLTDKIIIEPDPAAAARIPEDYMIPALPKKAPPPAEAYNDLLSARKSIDNVVEKFRNVNDTILATSKDLLDAIEKLRRVSNTFAEKALIMAVATVDPRYQVEQQTALHAFANALNGVQSAMKSRLMQTKSFKTEMDDALASYNATIDKSMELAEFASKIEAQPDKDESVNEVTRELNATADAIEKMSARLKEFEDQVNMDGLGGEDAFDPTAAATINDIQAAAGSLPAYLIAAANPILAATTQILKRAQQITTELLKKYGKIENEKGLIRSAQDLSEAAELLLVCAEILVQGQEESAEFKVIAAARIIKAAVAALVAQVLVKGGDQEGIMNKNVKIVQRYTDSVINRAEAIVEEKLVEEDKNKPKKTSNPMIMKLNQTQNVNQLRKKLSEEERILYNFRKRY</sequence>
<dbReference type="InterPro" id="IPR035964">
    <property type="entry name" value="I/LWEQ_dom_sf"/>
</dbReference>
<protein>
    <recommendedName>
        <fullName evidence="4">I/LWEQ domain-containing protein</fullName>
    </recommendedName>
</protein>
<keyword evidence="2" id="KW-0963">Cytoplasm</keyword>
<evidence type="ECO:0000256" key="2">
    <source>
        <dbReference type="ARBA" id="ARBA00022490"/>
    </source>
</evidence>
<evidence type="ECO:0000313" key="6">
    <source>
        <dbReference type="Proteomes" id="UP001470230"/>
    </source>
</evidence>
<dbReference type="Proteomes" id="UP001470230">
    <property type="component" value="Unassembled WGS sequence"/>
</dbReference>
<name>A0ABR2JJH7_9EUKA</name>
<feature type="coiled-coil region" evidence="3">
    <location>
        <begin position="1439"/>
        <end position="1466"/>
    </location>
</feature>
<accession>A0ABR2JJH7</accession>
<dbReference type="PROSITE" id="PS50945">
    <property type="entry name" value="I_LWEQ"/>
    <property type="match status" value="1"/>
</dbReference>
<gene>
    <name evidence="5" type="ORF">M9Y10_004777</name>
</gene>
<reference evidence="5 6" key="1">
    <citation type="submission" date="2024-04" db="EMBL/GenBank/DDBJ databases">
        <title>Tritrichomonas musculus Genome.</title>
        <authorList>
            <person name="Alves-Ferreira E."/>
            <person name="Grigg M."/>
            <person name="Lorenzi H."/>
            <person name="Galac M."/>
        </authorList>
    </citation>
    <scope>NUCLEOTIDE SEQUENCE [LARGE SCALE GENOMIC DNA]</scope>
    <source>
        <strain evidence="5 6">EAF2021</strain>
    </source>
</reference>
<evidence type="ECO:0000259" key="4">
    <source>
        <dbReference type="PROSITE" id="PS50945"/>
    </source>
</evidence>
<dbReference type="EMBL" id="JAPFFF010000011">
    <property type="protein sequence ID" value="KAK8878014.1"/>
    <property type="molecule type" value="Genomic_DNA"/>
</dbReference>
<evidence type="ECO:0000256" key="3">
    <source>
        <dbReference type="SAM" id="Coils"/>
    </source>
</evidence>
<evidence type="ECO:0000256" key="1">
    <source>
        <dbReference type="ARBA" id="ARBA00004496"/>
    </source>
</evidence>
<evidence type="ECO:0000313" key="5">
    <source>
        <dbReference type="EMBL" id="KAK8878014.1"/>
    </source>
</evidence>
<feature type="domain" description="I/LWEQ" evidence="4">
    <location>
        <begin position="1430"/>
        <end position="1672"/>
    </location>
</feature>